<feature type="domain" description="HAMP" evidence="13">
    <location>
        <begin position="183"/>
        <end position="236"/>
    </location>
</feature>
<organism evidence="14 15">
    <name type="scientific">Klenkia soli</name>
    <dbReference type="NCBI Taxonomy" id="1052260"/>
    <lineage>
        <taxon>Bacteria</taxon>
        <taxon>Bacillati</taxon>
        <taxon>Actinomycetota</taxon>
        <taxon>Actinomycetes</taxon>
        <taxon>Geodermatophilales</taxon>
        <taxon>Geodermatophilaceae</taxon>
        <taxon>Klenkia</taxon>
    </lineage>
</organism>
<dbReference type="PRINTS" id="PR00344">
    <property type="entry name" value="BCTRLSENSOR"/>
</dbReference>
<evidence type="ECO:0000256" key="5">
    <source>
        <dbReference type="ARBA" id="ARBA00022679"/>
    </source>
</evidence>
<dbReference type="GO" id="GO:0000155">
    <property type="term" value="F:phosphorelay sensor kinase activity"/>
    <property type="evidence" value="ECO:0007669"/>
    <property type="project" value="InterPro"/>
</dbReference>
<comment type="subcellular location">
    <subcellularLocation>
        <location evidence="2">Cell membrane</location>
    </subcellularLocation>
</comment>
<dbReference type="AlphaFoldDB" id="A0A1H0IQQ4"/>
<evidence type="ECO:0000256" key="2">
    <source>
        <dbReference type="ARBA" id="ARBA00004236"/>
    </source>
</evidence>
<dbReference type="GO" id="GO:0005886">
    <property type="term" value="C:plasma membrane"/>
    <property type="evidence" value="ECO:0007669"/>
    <property type="project" value="UniProtKB-SubCell"/>
</dbReference>
<feature type="transmembrane region" description="Helical" evidence="11">
    <location>
        <begin position="159"/>
        <end position="178"/>
    </location>
</feature>
<dbReference type="Proteomes" id="UP000199088">
    <property type="component" value="Unassembled WGS sequence"/>
</dbReference>
<dbReference type="Pfam" id="PF00512">
    <property type="entry name" value="HisKA"/>
    <property type="match status" value="1"/>
</dbReference>
<protein>
    <recommendedName>
        <fullName evidence="3">histidine kinase</fullName>
        <ecNumber evidence="3">2.7.13.3</ecNumber>
    </recommendedName>
</protein>
<evidence type="ECO:0000256" key="3">
    <source>
        <dbReference type="ARBA" id="ARBA00012438"/>
    </source>
</evidence>
<comment type="catalytic activity">
    <reaction evidence="1">
        <text>ATP + protein L-histidine = ADP + protein N-phospho-L-histidine.</text>
        <dbReference type="EC" id="2.7.13.3"/>
    </reaction>
</comment>
<dbReference type="InterPro" id="IPR005467">
    <property type="entry name" value="His_kinase_dom"/>
</dbReference>
<accession>A0A1H0IQQ4</accession>
<evidence type="ECO:0000256" key="8">
    <source>
        <dbReference type="ARBA" id="ARBA00022989"/>
    </source>
</evidence>
<dbReference type="OrthoDB" id="3849995at2"/>
<dbReference type="SMART" id="SM00387">
    <property type="entry name" value="HATPase_c"/>
    <property type="match status" value="1"/>
</dbReference>
<evidence type="ECO:0000256" key="7">
    <source>
        <dbReference type="ARBA" id="ARBA00022777"/>
    </source>
</evidence>
<gene>
    <name evidence="14" type="ORF">SAMN05660199_01743</name>
</gene>
<reference evidence="15" key="1">
    <citation type="submission" date="2016-10" db="EMBL/GenBank/DDBJ databases">
        <authorList>
            <person name="Varghese N."/>
            <person name="Submissions S."/>
        </authorList>
    </citation>
    <scope>NUCLEOTIDE SEQUENCE [LARGE SCALE GENOMIC DNA]</scope>
    <source>
        <strain evidence="15">DSM 45843</strain>
    </source>
</reference>
<dbReference type="InterPro" id="IPR003661">
    <property type="entry name" value="HisK_dim/P_dom"/>
</dbReference>
<evidence type="ECO:0000256" key="10">
    <source>
        <dbReference type="ARBA" id="ARBA00023136"/>
    </source>
</evidence>
<keyword evidence="9" id="KW-0902">Two-component regulatory system</keyword>
<dbReference type="Gene3D" id="1.10.287.130">
    <property type="match status" value="1"/>
</dbReference>
<dbReference type="EC" id="2.7.13.3" evidence="3"/>
<evidence type="ECO:0000256" key="1">
    <source>
        <dbReference type="ARBA" id="ARBA00000085"/>
    </source>
</evidence>
<dbReference type="InterPro" id="IPR003594">
    <property type="entry name" value="HATPase_dom"/>
</dbReference>
<keyword evidence="7 14" id="KW-0418">Kinase</keyword>
<dbReference type="Gene3D" id="3.30.565.10">
    <property type="entry name" value="Histidine kinase-like ATPase, C-terminal domain"/>
    <property type="match status" value="1"/>
</dbReference>
<proteinExistence type="predicted"/>
<sequence>MSDRGARRSLRSRLSWSATVVVALWVLLLAVGANELLARVLAGQADDVLQARAEAVAQTVDVAPDGTVTVLDGRDDQALDVGTWIFDGAGGIVERPPGSTDALDRRAADLAAQGASTVDVDASGPVRLRSLPLTDGGQQVAAVVTSTSLSPYQQVERTALLGSIGVALLLVVVVHLVLRANVTRALRPVQDMSTQAGRWSADDTDLRFGDDPRPAELAELAGTLDQLLDRQAAVLRHEQRFTEELSHELRTPLARAQAEIDLLRAQPRDARELADAHAAIDRSTRAMASILETMLTAARSADAVTPGRTRLLDALAVLADPDAQDVRVPVHLTGDPDLVVGVDADVVVRALSPVVDNAVRFAAGQVRIQAEARAGQLVVTVLDDGPGMTEQAADRAFDPGYRGDPDDGHAGAGLGLALTRRLVLAAGGSVTAVAGDRGRVEIALPRG</sequence>
<dbReference type="InterPro" id="IPR050428">
    <property type="entry name" value="TCS_sensor_his_kinase"/>
</dbReference>
<evidence type="ECO:0000256" key="11">
    <source>
        <dbReference type="SAM" id="Phobius"/>
    </source>
</evidence>
<evidence type="ECO:0000313" key="15">
    <source>
        <dbReference type="Proteomes" id="UP000199088"/>
    </source>
</evidence>
<dbReference type="STRING" id="1052260.SAMN05660199_01743"/>
<dbReference type="InterPro" id="IPR036890">
    <property type="entry name" value="HATPase_C_sf"/>
</dbReference>
<keyword evidence="4" id="KW-0597">Phosphoprotein</keyword>
<keyword evidence="6 11" id="KW-0812">Transmembrane</keyword>
<evidence type="ECO:0000256" key="4">
    <source>
        <dbReference type="ARBA" id="ARBA00022553"/>
    </source>
</evidence>
<dbReference type="InterPro" id="IPR036097">
    <property type="entry name" value="HisK_dim/P_sf"/>
</dbReference>
<dbReference type="PANTHER" id="PTHR45436:SF5">
    <property type="entry name" value="SENSOR HISTIDINE KINASE TRCS"/>
    <property type="match status" value="1"/>
</dbReference>
<dbReference type="Gene3D" id="6.10.340.10">
    <property type="match status" value="1"/>
</dbReference>
<evidence type="ECO:0000259" key="13">
    <source>
        <dbReference type="PROSITE" id="PS50885"/>
    </source>
</evidence>
<dbReference type="PANTHER" id="PTHR45436">
    <property type="entry name" value="SENSOR HISTIDINE KINASE YKOH"/>
    <property type="match status" value="1"/>
</dbReference>
<dbReference type="RefSeq" id="WP_091243306.1">
    <property type="nucleotide sequence ID" value="NZ_FNIR01000005.1"/>
</dbReference>
<evidence type="ECO:0000259" key="12">
    <source>
        <dbReference type="PROSITE" id="PS50109"/>
    </source>
</evidence>
<dbReference type="CDD" id="cd00082">
    <property type="entry name" value="HisKA"/>
    <property type="match status" value="1"/>
</dbReference>
<dbReference type="Pfam" id="PF02518">
    <property type="entry name" value="HATPase_c"/>
    <property type="match status" value="1"/>
</dbReference>
<feature type="domain" description="Histidine kinase" evidence="12">
    <location>
        <begin position="244"/>
        <end position="447"/>
    </location>
</feature>
<dbReference type="InterPro" id="IPR003660">
    <property type="entry name" value="HAMP_dom"/>
</dbReference>
<dbReference type="InterPro" id="IPR004358">
    <property type="entry name" value="Sig_transdc_His_kin-like_C"/>
</dbReference>
<keyword evidence="15" id="KW-1185">Reference proteome</keyword>
<dbReference type="SUPFAM" id="SSF47384">
    <property type="entry name" value="Homodimeric domain of signal transducing histidine kinase"/>
    <property type="match status" value="1"/>
</dbReference>
<keyword evidence="8 11" id="KW-1133">Transmembrane helix</keyword>
<keyword evidence="5" id="KW-0808">Transferase</keyword>
<name>A0A1H0IQQ4_9ACTN</name>
<dbReference type="EMBL" id="FNIR01000005">
    <property type="protein sequence ID" value="SDO33746.1"/>
    <property type="molecule type" value="Genomic_DNA"/>
</dbReference>
<evidence type="ECO:0000256" key="9">
    <source>
        <dbReference type="ARBA" id="ARBA00023012"/>
    </source>
</evidence>
<evidence type="ECO:0000256" key="6">
    <source>
        <dbReference type="ARBA" id="ARBA00022692"/>
    </source>
</evidence>
<dbReference type="SMART" id="SM00388">
    <property type="entry name" value="HisKA"/>
    <property type="match status" value="1"/>
</dbReference>
<dbReference type="PROSITE" id="PS50885">
    <property type="entry name" value="HAMP"/>
    <property type="match status" value="1"/>
</dbReference>
<dbReference type="PROSITE" id="PS50109">
    <property type="entry name" value="HIS_KIN"/>
    <property type="match status" value="1"/>
</dbReference>
<evidence type="ECO:0000313" key="14">
    <source>
        <dbReference type="EMBL" id="SDO33746.1"/>
    </source>
</evidence>
<dbReference type="CDD" id="cd00075">
    <property type="entry name" value="HATPase"/>
    <property type="match status" value="1"/>
</dbReference>
<dbReference type="SUPFAM" id="SSF55874">
    <property type="entry name" value="ATPase domain of HSP90 chaperone/DNA topoisomerase II/histidine kinase"/>
    <property type="match status" value="1"/>
</dbReference>
<keyword evidence="10 11" id="KW-0472">Membrane</keyword>